<name>W6U1I8_ECHGR</name>
<sequence>MAFKSTGNSTTRSNFARQSMTFAQPGREPITSFPQLTNRVLIHNIFILQDFNFALLSFSSMYVRKAWCNISAEMTVTERSNYPQLQVGFQRTNKQSALSNVLTIAIDFVLYEILIPIYLHEYSK</sequence>
<keyword evidence="1" id="KW-0812">Transmembrane</keyword>
<keyword evidence="1" id="KW-0472">Membrane</keyword>
<dbReference type="Proteomes" id="UP000019149">
    <property type="component" value="Unassembled WGS sequence"/>
</dbReference>
<accession>W6U1I8</accession>
<dbReference type="EMBL" id="APAU02000200">
    <property type="protein sequence ID" value="EUB54918.1"/>
    <property type="molecule type" value="Genomic_DNA"/>
</dbReference>
<evidence type="ECO:0000313" key="3">
    <source>
        <dbReference type="Proteomes" id="UP000019149"/>
    </source>
</evidence>
<comment type="caution">
    <text evidence="2">The sequence shown here is derived from an EMBL/GenBank/DDBJ whole genome shotgun (WGS) entry which is preliminary data.</text>
</comment>
<reference evidence="2 3" key="1">
    <citation type="journal article" date="2013" name="Nat. Genet.">
        <title>The genome of the hydatid tapeworm Echinococcus granulosus.</title>
        <authorList>
            <person name="Zheng H."/>
            <person name="Zhang W."/>
            <person name="Zhang L."/>
            <person name="Zhang Z."/>
            <person name="Li J."/>
            <person name="Lu G."/>
            <person name="Zhu Y."/>
            <person name="Wang Y."/>
            <person name="Huang Y."/>
            <person name="Liu J."/>
            <person name="Kang H."/>
            <person name="Chen J."/>
            <person name="Wang L."/>
            <person name="Chen A."/>
            <person name="Yu S."/>
            <person name="Gao Z."/>
            <person name="Jin L."/>
            <person name="Gu W."/>
            <person name="Wang Z."/>
            <person name="Zhao L."/>
            <person name="Shi B."/>
            <person name="Wen H."/>
            <person name="Lin R."/>
            <person name="Jones M.K."/>
            <person name="Brejova B."/>
            <person name="Vinar T."/>
            <person name="Zhao G."/>
            <person name="McManus D.P."/>
            <person name="Chen Z."/>
            <person name="Zhou Y."/>
            <person name="Wang S."/>
        </authorList>
    </citation>
    <scope>NUCLEOTIDE SEQUENCE [LARGE SCALE GENOMIC DNA]</scope>
</reference>
<evidence type="ECO:0000313" key="2">
    <source>
        <dbReference type="EMBL" id="EUB54918.1"/>
    </source>
</evidence>
<protein>
    <submittedName>
        <fullName evidence="2">Uncharacterized protein</fullName>
    </submittedName>
</protein>
<organism evidence="2 3">
    <name type="scientific">Echinococcus granulosus</name>
    <name type="common">Hydatid tapeworm</name>
    <dbReference type="NCBI Taxonomy" id="6210"/>
    <lineage>
        <taxon>Eukaryota</taxon>
        <taxon>Metazoa</taxon>
        <taxon>Spiralia</taxon>
        <taxon>Lophotrochozoa</taxon>
        <taxon>Platyhelminthes</taxon>
        <taxon>Cestoda</taxon>
        <taxon>Eucestoda</taxon>
        <taxon>Cyclophyllidea</taxon>
        <taxon>Taeniidae</taxon>
        <taxon>Echinococcus</taxon>
        <taxon>Echinococcus granulosus group</taxon>
    </lineage>
</organism>
<keyword evidence="3" id="KW-1185">Reference proteome</keyword>
<dbReference type="AlphaFoldDB" id="W6U1I8"/>
<keyword evidence="1" id="KW-1133">Transmembrane helix</keyword>
<dbReference type="KEGG" id="egl:EGR_10228"/>
<dbReference type="RefSeq" id="XP_024346114.1">
    <property type="nucleotide sequence ID" value="XM_024499477.1"/>
</dbReference>
<dbReference type="GeneID" id="36345943"/>
<evidence type="ECO:0000256" key="1">
    <source>
        <dbReference type="SAM" id="Phobius"/>
    </source>
</evidence>
<gene>
    <name evidence="2" type="ORF">EGR_10228</name>
</gene>
<feature type="transmembrane region" description="Helical" evidence="1">
    <location>
        <begin position="97"/>
        <end position="119"/>
    </location>
</feature>
<proteinExistence type="predicted"/>
<dbReference type="CTD" id="36345943"/>